<dbReference type="Pfam" id="PF03150">
    <property type="entry name" value="CCP_MauG"/>
    <property type="match status" value="1"/>
</dbReference>
<reference evidence="10" key="1">
    <citation type="journal article" date="2019" name="Int. J. Syst. Evol. Microbiol.">
        <title>The Global Catalogue of Microorganisms (GCM) 10K type strain sequencing project: providing services to taxonomists for standard genome sequencing and annotation.</title>
        <authorList>
            <consortium name="The Broad Institute Genomics Platform"/>
            <consortium name="The Broad Institute Genome Sequencing Center for Infectious Disease"/>
            <person name="Wu L."/>
            <person name="Ma J."/>
        </authorList>
    </citation>
    <scope>NUCLEOTIDE SEQUENCE [LARGE SCALE GENOMIC DNA]</scope>
    <source>
        <strain evidence="10">KCTC 52344</strain>
    </source>
</reference>
<feature type="domain" description="Cytochrome c" evidence="8">
    <location>
        <begin position="202"/>
        <end position="326"/>
    </location>
</feature>
<dbReference type="EC" id="1.11.1.5" evidence="9"/>
<keyword evidence="10" id="KW-1185">Reference proteome</keyword>
<dbReference type="RefSeq" id="WP_340234854.1">
    <property type="nucleotide sequence ID" value="NZ_JBBEWC010000003.1"/>
</dbReference>
<evidence type="ECO:0000313" key="9">
    <source>
        <dbReference type="EMBL" id="MFD2521073.1"/>
    </source>
</evidence>
<dbReference type="Gene3D" id="1.10.760.10">
    <property type="entry name" value="Cytochrome c-like domain"/>
    <property type="match status" value="2"/>
</dbReference>
<dbReference type="GO" id="GO:0004130">
    <property type="term" value="F:cytochrome-c peroxidase activity"/>
    <property type="evidence" value="ECO:0007669"/>
    <property type="project" value="UniProtKB-EC"/>
</dbReference>
<dbReference type="InterPro" id="IPR051395">
    <property type="entry name" value="Cytochrome_c_Peroxidase/MauG"/>
</dbReference>
<evidence type="ECO:0000256" key="6">
    <source>
        <dbReference type="ARBA" id="ARBA00023004"/>
    </source>
</evidence>
<keyword evidence="9" id="KW-0575">Peroxidase</keyword>
<dbReference type="SUPFAM" id="SSF46626">
    <property type="entry name" value="Cytochrome c"/>
    <property type="match status" value="2"/>
</dbReference>
<dbReference type="PANTHER" id="PTHR30600">
    <property type="entry name" value="CYTOCHROME C PEROXIDASE-RELATED"/>
    <property type="match status" value="1"/>
</dbReference>
<keyword evidence="3 7" id="KW-0479">Metal-binding</keyword>
<keyword evidence="4" id="KW-0732">Signal</keyword>
<dbReference type="EMBL" id="JBHULC010000008">
    <property type="protein sequence ID" value="MFD2521073.1"/>
    <property type="molecule type" value="Genomic_DNA"/>
</dbReference>
<keyword evidence="6 7" id="KW-0408">Iron</keyword>
<comment type="caution">
    <text evidence="9">The sequence shown here is derived from an EMBL/GenBank/DDBJ whole genome shotgun (WGS) entry which is preliminary data.</text>
</comment>
<evidence type="ECO:0000256" key="7">
    <source>
        <dbReference type="PROSITE-ProRule" id="PRU00433"/>
    </source>
</evidence>
<dbReference type="Pfam" id="PF11827">
    <property type="entry name" value="DUF3347"/>
    <property type="match status" value="1"/>
</dbReference>
<proteinExistence type="predicted"/>
<evidence type="ECO:0000256" key="3">
    <source>
        <dbReference type="ARBA" id="ARBA00022723"/>
    </source>
</evidence>
<evidence type="ECO:0000313" key="10">
    <source>
        <dbReference type="Proteomes" id="UP001597510"/>
    </source>
</evidence>
<evidence type="ECO:0000259" key="8">
    <source>
        <dbReference type="PROSITE" id="PS51007"/>
    </source>
</evidence>
<dbReference type="PANTHER" id="PTHR30600:SF10">
    <property type="entry name" value="BLL6722 PROTEIN"/>
    <property type="match status" value="1"/>
</dbReference>
<dbReference type="PROSITE" id="PS51007">
    <property type="entry name" value="CYTC"/>
    <property type="match status" value="2"/>
</dbReference>
<keyword evidence="5 9" id="KW-0560">Oxidoreductase</keyword>
<gene>
    <name evidence="9" type="ORF">ACFSR2_09275</name>
</gene>
<evidence type="ECO:0000256" key="4">
    <source>
        <dbReference type="ARBA" id="ARBA00022729"/>
    </source>
</evidence>
<keyword evidence="2 7" id="KW-0349">Heme</keyword>
<comment type="subcellular location">
    <subcellularLocation>
        <location evidence="1">Cell envelope</location>
    </subcellularLocation>
</comment>
<evidence type="ECO:0000256" key="1">
    <source>
        <dbReference type="ARBA" id="ARBA00004196"/>
    </source>
</evidence>
<name>A0ABW5J7G2_9BACT</name>
<accession>A0ABW5J7G2</accession>
<dbReference type="InterPro" id="IPR004852">
    <property type="entry name" value="Di-haem_cyt_c_peroxidsae"/>
</dbReference>
<organism evidence="9 10">
    <name type="scientific">Emticicia soli</name>
    <dbReference type="NCBI Taxonomy" id="2027878"/>
    <lineage>
        <taxon>Bacteria</taxon>
        <taxon>Pseudomonadati</taxon>
        <taxon>Bacteroidota</taxon>
        <taxon>Cytophagia</taxon>
        <taxon>Cytophagales</taxon>
        <taxon>Leadbetterellaceae</taxon>
        <taxon>Emticicia</taxon>
    </lineage>
</organism>
<dbReference type="InterPro" id="IPR036909">
    <property type="entry name" value="Cyt_c-like_dom_sf"/>
</dbReference>
<evidence type="ECO:0000256" key="5">
    <source>
        <dbReference type="ARBA" id="ARBA00023002"/>
    </source>
</evidence>
<evidence type="ECO:0000256" key="2">
    <source>
        <dbReference type="ARBA" id="ARBA00022617"/>
    </source>
</evidence>
<dbReference type="Proteomes" id="UP001597510">
    <property type="component" value="Unassembled WGS sequence"/>
</dbReference>
<feature type="domain" description="Cytochrome c" evidence="8">
    <location>
        <begin position="49"/>
        <end position="151"/>
    </location>
</feature>
<protein>
    <submittedName>
        <fullName evidence="9">Cytochrome c peroxidase</fullName>
        <ecNumber evidence="9">1.11.1.5</ecNumber>
    </submittedName>
</protein>
<sequence length="500" mass="56999">MKVKLKIAILLLTITFLSFKSIQEPVLFSVPANFPKPDYPFENNPITVAGVELGKTLFYDAALSSDNTISCGSCHQQSAGFTQHGHILSHGVNDRLSKRNAMPLFNLAWASNFGWDGIAPHLDLFAVSPITNPVEMDESLENILEKLRATPLYADLFEKAFGSREINNDRLLKALSQFMLTMVSANAKYDRYVRKEGLKLSDIESEGLVLFKQKCASCHSGELFTDFSFRNNGLALRERDKGRFEISQNDADIYKFKVPSLRNLTYTTPYMHDGRFATLEQVLEHYAAKVEKTDYLDPILNKDGKVGIEMNTDEQKKIIAFLKTLDDEDFVKNPMFSESTLISDIPKKNIDVEIKNFTINDADTRALFKQGIETYFKIKAAIAKKNTLEAAEGARVLIKTLNRVRITEAAQKSFFENYQEKLFLDAKRIIEGERFFAHQFDHFDELSEHLYILLASFKVNDRVLYFNECKRSDMKWISDSATDSFVPDNCNDVHTKTLNL</sequence>
<dbReference type="InterPro" id="IPR021782">
    <property type="entry name" value="DUF3347"/>
</dbReference>
<dbReference type="InterPro" id="IPR009056">
    <property type="entry name" value="Cyt_c-like_dom"/>
</dbReference>